<dbReference type="GO" id="GO:0005524">
    <property type="term" value="F:ATP binding"/>
    <property type="evidence" value="ECO:0007669"/>
    <property type="project" value="InterPro"/>
</dbReference>
<dbReference type="GO" id="GO:0004674">
    <property type="term" value="F:protein serine/threonine kinase activity"/>
    <property type="evidence" value="ECO:0007669"/>
    <property type="project" value="UniProtKB-KW"/>
</dbReference>
<keyword evidence="2" id="KW-0723">Serine/threonine-protein kinase</keyword>
<protein>
    <submittedName>
        <fullName evidence="2">Serine/threonine protein kinase</fullName>
    </submittedName>
</protein>
<name>A0A8J6NE82_9BACT</name>
<dbReference type="EMBL" id="JACNJZ010000078">
    <property type="protein sequence ID" value="MBC8317248.1"/>
    <property type="molecule type" value="Genomic_DNA"/>
</dbReference>
<feature type="domain" description="Protein kinase" evidence="1">
    <location>
        <begin position="58"/>
        <end position="331"/>
    </location>
</feature>
<dbReference type="PROSITE" id="PS50011">
    <property type="entry name" value="PROTEIN_KINASE_DOM"/>
    <property type="match status" value="1"/>
</dbReference>
<evidence type="ECO:0000313" key="3">
    <source>
        <dbReference type="Proteomes" id="UP000614424"/>
    </source>
</evidence>
<dbReference type="Gene3D" id="1.10.510.10">
    <property type="entry name" value="Transferase(Phosphotransferase) domain 1"/>
    <property type="match status" value="1"/>
</dbReference>
<dbReference type="Gene3D" id="3.30.200.20">
    <property type="entry name" value="Phosphorylase Kinase, domain 1"/>
    <property type="match status" value="1"/>
</dbReference>
<sequence length="331" mass="38579">MAIKHVQTVNDLPPHVLSNLRNHPAGTTNRTRNKIFYDTSDFTSIDYGDIIFVDDRYFLIVAYTKEGRFGIDEQTKPWVPKVLDLESGERFIVKLVFHEQYELSLGGLKVTCYRNPEKEARVLELVRDHPHSMHGYSVEDEAGNLVRILDIISGKRLDKYVYGKSEDHREYFEKDFPSILASYLKSVETISFFHKHGFKHGDIRRDHILVDYESGLFRWIDYDYDFFLPERPFALDLFGLGNILLFLAGRQTFRRRDILQSKDMGEKTLASITDNDLSLLSKDRIYNLQKIFPYIPDALNNILLHFTVGAPLFYDSVDEFYGDLAGYYESL</sequence>
<keyword evidence="2" id="KW-0808">Transferase</keyword>
<dbReference type="InterPro" id="IPR011009">
    <property type="entry name" value="Kinase-like_dom_sf"/>
</dbReference>
<proteinExistence type="predicted"/>
<reference evidence="2 3" key="1">
    <citation type="submission" date="2020-08" db="EMBL/GenBank/DDBJ databases">
        <title>Bridging the membrane lipid divide: bacteria of the FCB group superphylum have the potential to synthesize archaeal ether lipids.</title>
        <authorList>
            <person name="Villanueva L."/>
            <person name="Von Meijenfeldt F.A.B."/>
            <person name="Westbye A.B."/>
            <person name="Yadav S."/>
            <person name="Hopmans E.C."/>
            <person name="Dutilh B.E."/>
            <person name="Sinninghe Damste J.S."/>
        </authorList>
    </citation>
    <scope>NUCLEOTIDE SEQUENCE [LARGE SCALE GENOMIC DNA]</scope>
    <source>
        <strain evidence="2">NIOZ-UU47</strain>
    </source>
</reference>
<dbReference type="SUPFAM" id="SSF56112">
    <property type="entry name" value="Protein kinase-like (PK-like)"/>
    <property type="match status" value="1"/>
</dbReference>
<dbReference type="AlphaFoldDB" id="A0A8J6NE82"/>
<evidence type="ECO:0000313" key="2">
    <source>
        <dbReference type="EMBL" id="MBC8317248.1"/>
    </source>
</evidence>
<keyword evidence="2" id="KW-0418">Kinase</keyword>
<evidence type="ECO:0000259" key="1">
    <source>
        <dbReference type="PROSITE" id="PS50011"/>
    </source>
</evidence>
<dbReference type="Proteomes" id="UP000614424">
    <property type="component" value="Unassembled WGS sequence"/>
</dbReference>
<organism evidence="2 3">
    <name type="scientific">Candidatus Desulfobia pelagia</name>
    <dbReference type="NCBI Taxonomy" id="2841692"/>
    <lineage>
        <taxon>Bacteria</taxon>
        <taxon>Pseudomonadati</taxon>
        <taxon>Thermodesulfobacteriota</taxon>
        <taxon>Desulfobulbia</taxon>
        <taxon>Desulfobulbales</taxon>
        <taxon>Desulfobulbaceae</taxon>
        <taxon>Candidatus Desulfobia</taxon>
    </lineage>
</organism>
<dbReference type="InterPro" id="IPR000719">
    <property type="entry name" value="Prot_kinase_dom"/>
</dbReference>
<comment type="caution">
    <text evidence="2">The sequence shown here is derived from an EMBL/GenBank/DDBJ whole genome shotgun (WGS) entry which is preliminary data.</text>
</comment>
<gene>
    <name evidence="2" type="ORF">H8E41_05040</name>
</gene>
<accession>A0A8J6NE82</accession>